<keyword evidence="1" id="KW-0496">Mitochondrion</keyword>
<organism evidence="1">
    <name type="scientific">Utricularia reniformis</name>
    <dbReference type="NCBI Taxonomy" id="192314"/>
    <lineage>
        <taxon>Eukaryota</taxon>
        <taxon>Viridiplantae</taxon>
        <taxon>Streptophyta</taxon>
        <taxon>Embryophyta</taxon>
        <taxon>Tracheophyta</taxon>
        <taxon>Spermatophyta</taxon>
        <taxon>Magnoliopsida</taxon>
        <taxon>eudicotyledons</taxon>
        <taxon>Gunneridae</taxon>
        <taxon>Pentapetalae</taxon>
        <taxon>asterids</taxon>
        <taxon>lamiids</taxon>
        <taxon>Lamiales</taxon>
        <taxon>Lentibulariaceae</taxon>
        <taxon>Utricularia</taxon>
    </lineage>
</organism>
<protein>
    <submittedName>
        <fullName evidence="1">Uncharacterized protein</fullName>
    </submittedName>
</protein>
<reference evidence="1" key="1">
    <citation type="submission" date="2017-03" db="EMBL/GenBank/DDBJ databases">
        <title>The mitochondrial genome of the carnivorous plant Utricularia reniformis (Lentibulariaceae): structure, comparative analysis and evolutionary landmarks.</title>
        <authorList>
            <person name="Silva S.R."/>
            <person name="Alvarenga D.O."/>
            <person name="Michael T.P."/>
            <person name="Miranda V.F.O."/>
            <person name="Varani A.M."/>
        </authorList>
    </citation>
    <scope>NUCLEOTIDE SEQUENCE</scope>
</reference>
<geneLocation type="mitochondrion" evidence="1"/>
<dbReference type="AlphaFoldDB" id="A0A1Y0B2T7"/>
<evidence type="ECO:0000313" key="1">
    <source>
        <dbReference type="EMBL" id="ART31707.1"/>
    </source>
</evidence>
<proteinExistence type="predicted"/>
<accession>A0A1Y0B2T7</accession>
<sequence length="130" mass="15004">MYARAKIQLVSLDPFYQSLSYPVPDTKPVNMLTPKLWYWTRHLKSRKRLVLVIEQVQGAIHGSPVQYFVLAALFFDERSQGSIDKGMVELDQLTMRRLKGRDLSPNPQHMNMSKRNLFSNYATSVARMGS</sequence>
<name>A0A1Y0B2T7_9LAMI</name>
<dbReference type="EMBL" id="KY774314">
    <property type="protein sequence ID" value="ART31707.1"/>
    <property type="molecule type" value="Genomic_DNA"/>
</dbReference>
<gene>
    <name evidence="1" type="ORF">AEK19_MT1517</name>
</gene>